<dbReference type="PANTHER" id="PTHR34581:SF2">
    <property type="entry name" value="PTS SYSTEM N,N'-DIACETYLCHITOBIOSE-SPECIFIC EIIB COMPONENT"/>
    <property type="match status" value="1"/>
</dbReference>
<dbReference type="EMBL" id="JBBMFN010000026">
    <property type="protein sequence ID" value="MEQ2466387.1"/>
    <property type="molecule type" value="Genomic_DNA"/>
</dbReference>
<dbReference type="InterPro" id="IPR036095">
    <property type="entry name" value="PTS_EIIB-like_sf"/>
</dbReference>
<keyword evidence="10" id="KW-1185">Reference proteome</keyword>
<organism evidence="9 10">
    <name type="scientific">Niallia hominis</name>
    <dbReference type="NCBI Taxonomy" id="3133173"/>
    <lineage>
        <taxon>Bacteria</taxon>
        <taxon>Bacillati</taxon>
        <taxon>Bacillota</taxon>
        <taxon>Bacilli</taxon>
        <taxon>Bacillales</taxon>
        <taxon>Bacillaceae</taxon>
        <taxon>Niallia</taxon>
    </lineage>
</organism>
<comment type="caution">
    <text evidence="9">The sequence shown here is derived from an EMBL/GenBank/DDBJ whole genome shotgun (WGS) entry which is preliminary data.</text>
</comment>
<dbReference type="Proteomes" id="UP001465426">
    <property type="component" value="Unassembled WGS sequence"/>
</dbReference>
<dbReference type="InterPro" id="IPR003501">
    <property type="entry name" value="PTS_EIIB_2/3"/>
</dbReference>
<protein>
    <submittedName>
        <fullName evidence="9">PTS sugar transporter subunit IIB</fullName>
        <ecNumber evidence="9">2.7.1.-</ecNumber>
    </submittedName>
</protein>
<name>A0ABV1EZ36_9BACI</name>
<keyword evidence="3 9" id="KW-0762">Sugar transport</keyword>
<dbReference type="Pfam" id="PF02302">
    <property type="entry name" value="PTS_IIB"/>
    <property type="match status" value="1"/>
</dbReference>
<evidence type="ECO:0000313" key="9">
    <source>
        <dbReference type="EMBL" id="MEQ2466387.1"/>
    </source>
</evidence>
<dbReference type="Gene3D" id="3.40.50.2300">
    <property type="match status" value="1"/>
</dbReference>
<evidence type="ECO:0000256" key="2">
    <source>
        <dbReference type="ARBA" id="ARBA00022553"/>
    </source>
</evidence>
<evidence type="ECO:0000313" key="10">
    <source>
        <dbReference type="Proteomes" id="UP001465426"/>
    </source>
</evidence>
<feature type="domain" description="PTS EIIB type-3" evidence="8">
    <location>
        <begin position="1"/>
        <end position="107"/>
    </location>
</feature>
<proteinExistence type="predicted"/>
<evidence type="ECO:0000256" key="3">
    <source>
        <dbReference type="ARBA" id="ARBA00022597"/>
    </source>
</evidence>
<accession>A0ABV1EZ36</accession>
<dbReference type="GO" id="GO:0016740">
    <property type="term" value="F:transferase activity"/>
    <property type="evidence" value="ECO:0007669"/>
    <property type="project" value="UniProtKB-KW"/>
</dbReference>
<keyword evidence="5" id="KW-0598">Phosphotransferase system</keyword>
<dbReference type="PANTHER" id="PTHR34581">
    <property type="entry name" value="PTS SYSTEM N,N'-DIACETYLCHITOBIOSE-SPECIFIC EIIB COMPONENT"/>
    <property type="match status" value="1"/>
</dbReference>
<evidence type="ECO:0000256" key="5">
    <source>
        <dbReference type="ARBA" id="ARBA00022683"/>
    </source>
</evidence>
<evidence type="ECO:0000256" key="4">
    <source>
        <dbReference type="ARBA" id="ARBA00022679"/>
    </source>
</evidence>
<reference evidence="9 10" key="1">
    <citation type="submission" date="2024-03" db="EMBL/GenBank/DDBJ databases">
        <title>Human intestinal bacterial collection.</title>
        <authorList>
            <person name="Pauvert C."/>
            <person name="Hitch T.C.A."/>
            <person name="Clavel T."/>
        </authorList>
    </citation>
    <scope>NUCLEOTIDE SEQUENCE [LARGE SCALE GENOMIC DNA]</scope>
    <source>
        <strain evidence="9 10">CLA-SR-H024</strain>
    </source>
</reference>
<feature type="modified residue" description="Phosphocysteine; by EIIA" evidence="7">
    <location>
        <position position="8"/>
    </location>
</feature>
<keyword evidence="1" id="KW-0813">Transport</keyword>
<dbReference type="CDD" id="cd05564">
    <property type="entry name" value="PTS_IIB_chitobiose_lichenan"/>
    <property type="match status" value="1"/>
</dbReference>
<evidence type="ECO:0000256" key="6">
    <source>
        <dbReference type="ARBA" id="ARBA00022777"/>
    </source>
</evidence>
<dbReference type="InterPro" id="IPR013012">
    <property type="entry name" value="PTS_EIIB_3"/>
</dbReference>
<dbReference type="InterPro" id="IPR051819">
    <property type="entry name" value="PTS_sugar-specific_EIIB"/>
</dbReference>
<sequence>MKTIMLVCAAGMSTSLLMTKMKRAAQSKGIEADIFAVSAPEVDLTLKNKKVDVILLAPQVKYRKQLFKELIEGKNIPMEDINVQYYGKMDGEQVLEQALTLVEKNEN</sequence>
<dbReference type="SUPFAM" id="SSF52794">
    <property type="entry name" value="PTS system IIB component-like"/>
    <property type="match status" value="1"/>
</dbReference>
<evidence type="ECO:0000259" key="8">
    <source>
        <dbReference type="PROSITE" id="PS51100"/>
    </source>
</evidence>
<dbReference type="PROSITE" id="PS51100">
    <property type="entry name" value="PTS_EIIB_TYPE_3"/>
    <property type="match status" value="1"/>
</dbReference>
<dbReference type="EC" id="2.7.1.-" evidence="9"/>
<dbReference type="RefSeq" id="WP_268817889.1">
    <property type="nucleotide sequence ID" value="NZ_JBBMFN010000026.1"/>
</dbReference>
<gene>
    <name evidence="9" type="ORF">WMO63_11985</name>
</gene>
<keyword evidence="6" id="KW-0418">Kinase</keyword>
<keyword evidence="4 9" id="KW-0808">Transferase</keyword>
<evidence type="ECO:0000256" key="7">
    <source>
        <dbReference type="PROSITE-ProRule" id="PRU00423"/>
    </source>
</evidence>
<keyword evidence="2" id="KW-0597">Phosphoprotein</keyword>
<evidence type="ECO:0000256" key="1">
    <source>
        <dbReference type="ARBA" id="ARBA00022448"/>
    </source>
</evidence>